<feature type="domain" description="4Fe-4S ferredoxin-type" evidence="4">
    <location>
        <begin position="205"/>
        <end position="238"/>
    </location>
</feature>
<name>A0A2N3G6G1_9ACTN</name>
<dbReference type="InterPro" id="IPR017900">
    <property type="entry name" value="4Fe4S_Fe_S_CS"/>
</dbReference>
<sequence length="327" mass="37378">MVDENKLRDRAREVIARDDVRRLIGWKRGTYGFESAPIVLSDASEVDQLIFDATCAQNPASFLMLEEKLPVPRGQEPDTRKVAVLVKGCDSRAVVQHLVEKAYGRDDVVILGVPCTGVIDARKAEKMFGVASAPVEVKEDGDRFVLEIDGETSEAPKKELMADKCLRCRFPNPLIYDELVADEVEKWADDDFEDVGEFEKMSPTDKWKFWDEQFSKCVRCYSCRNVCPMCYCVECVAQKTKPQWTRRATDISENAVYHIQRAWHLSGRCIECGECERVCPMDIPITKLNRKMSRDVARMFEYEPGVDSDAEPLLTCYNPQDPEEYIM</sequence>
<dbReference type="PROSITE" id="PS00198">
    <property type="entry name" value="4FE4S_FER_1"/>
    <property type="match status" value="1"/>
</dbReference>
<dbReference type="SUPFAM" id="SSF46548">
    <property type="entry name" value="alpha-helical ferredoxin"/>
    <property type="match status" value="1"/>
</dbReference>
<evidence type="ECO:0000256" key="2">
    <source>
        <dbReference type="ARBA" id="ARBA00023004"/>
    </source>
</evidence>
<dbReference type="GO" id="GO:0046872">
    <property type="term" value="F:metal ion binding"/>
    <property type="evidence" value="ECO:0007669"/>
    <property type="project" value="UniProtKB-KW"/>
</dbReference>
<evidence type="ECO:0000256" key="3">
    <source>
        <dbReference type="ARBA" id="ARBA00023014"/>
    </source>
</evidence>
<feature type="domain" description="4Fe-4S ferredoxin-type" evidence="4">
    <location>
        <begin position="260"/>
        <end position="289"/>
    </location>
</feature>
<evidence type="ECO:0000256" key="1">
    <source>
        <dbReference type="ARBA" id="ARBA00022723"/>
    </source>
</evidence>
<keyword evidence="3" id="KW-0411">Iron-sulfur</keyword>
<evidence type="ECO:0000313" key="5">
    <source>
        <dbReference type="EMBL" id="PKQ28307.1"/>
    </source>
</evidence>
<accession>A0A2N3G6G1</accession>
<evidence type="ECO:0000313" key="6">
    <source>
        <dbReference type="Proteomes" id="UP000233654"/>
    </source>
</evidence>
<comment type="caution">
    <text evidence="5">The sequence shown here is derived from an EMBL/GenBank/DDBJ whole genome shotgun (WGS) entry which is preliminary data.</text>
</comment>
<protein>
    <submittedName>
        <fullName evidence="5">Coenzyme F420 hydrogenase</fullName>
    </submittedName>
</protein>
<dbReference type="EMBL" id="PHEX01000022">
    <property type="protein sequence ID" value="PKQ28307.1"/>
    <property type="molecule type" value="Genomic_DNA"/>
</dbReference>
<dbReference type="PROSITE" id="PS51379">
    <property type="entry name" value="4FE4S_FER_2"/>
    <property type="match status" value="2"/>
</dbReference>
<dbReference type="Proteomes" id="UP000233654">
    <property type="component" value="Unassembled WGS sequence"/>
</dbReference>
<keyword evidence="1" id="KW-0479">Metal-binding</keyword>
<dbReference type="GO" id="GO:0051536">
    <property type="term" value="F:iron-sulfur cluster binding"/>
    <property type="evidence" value="ECO:0007669"/>
    <property type="project" value="UniProtKB-KW"/>
</dbReference>
<reference evidence="5 6" key="1">
    <citation type="journal article" date="2017" name="ISME J.">
        <title>Potential for microbial H2 and metal transformations associated with novel bacteria and archaea in deep terrestrial subsurface sediments.</title>
        <authorList>
            <person name="Hernsdorf A.W."/>
            <person name="Amano Y."/>
            <person name="Miyakawa K."/>
            <person name="Ise K."/>
            <person name="Suzuki Y."/>
            <person name="Anantharaman K."/>
            <person name="Probst A."/>
            <person name="Burstein D."/>
            <person name="Thomas B.C."/>
            <person name="Banfield J.F."/>
        </authorList>
    </citation>
    <scope>NUCLEOTIDE SEQUENCE [LARGE SCALE GENOMIC DNA]</scope>
    <source>
        <strain evidence="5">HGW-Actinobacteria-3</strain>
    </source>
</reference>
<gene>
    <name evidence="5" type="ORF">CVT63_03500</name>
</gene>
<dbReference type="Gene3D" id="1.10.1060.10">
    <property type="entry name" value="Alpha-helical ferredoxin"/>
    <property type="match status" value="1"/>
</dbReference>
<organism evidence="5 6">
    <name type="scientific">Candidatus Anoxymicrobium japonicum</name>
    <dbReference type="NCBI Taxonomy" id="2013648"/>
    <lineage>
        <taxon>Bacteria</taxon>
        <taxon>Bacillati</taxon>
        <taxon>Actinomycetota</taxon>
        <taxon>Candidatus Geothermincolia</taxon>
        <taxon>Candidatus Geothermincolales</taxon>
        <taxon>Candidatus Anoxymicrobiaceae</taxon>
        <taxon>Candidatus Anoxymicrobium</taxon>
    </lineage>
</organism>
<dbReference type="AlphaFoldDB" id="A0A2N3G6G1"/>
<proteinExistence type="predicted"/>
<dbReference type="InterPro" id="IPR009051">
    <property type="entry name" value="Helical_ferredxn"/>
</dbReference>
<dbReference type="InterPro" id="IPR017896">
    <property type="entry name" value="4Fe4S_Fe-S-bd"/>
</dbReference>
<dbReference type="Pfam" id="PF13534">
    <property type="entry name" value="Fer4_17"/>
    <property type="match status" value="1"/>
</dbReference>
<keyword evidence="2" id="KW-0408">Iron</keyword>
<evidence type="ECO:0000259" key="4">
    <source>
        <dbReference type="PROSITE" id="PS51379"/>
    </source>
</evidence>